<reference evidence="1 2" key="1">
    <citation type="journal article" date="2019" name="Commun. Biol.">
        <title>The bagworm genome reveals a unique fibroin gene that provides high tensile strength.</title>
        <authorList>
            <person name="Kono N."/>
            <person name="Nakamura H."/>
            <person name="Ohtoshi R."/>
            <person name="Tomita M."/>
            <person name="Numata K."/>
            <person name="Arakawa K."/>
        </authorList>
    </citation>
    <scope>NUCLEOTIDE SEQUENCE [LARGE SCALE GENOMIC DNA]</scope>
</reference>
<evidence type="ECO:0000313" key="2">
    <source>
        <dbReference type="Proteomes" id="UP000299102"/>
    </source>
</evidence>
<evidence type="ECO:0000313" key="1">
    <source>
        <dbReference type="EMBL" id="GBP13591.1"/>
    </source>
</evidence>
<dbReference type="EMBL" id="BGZK01000058">
    <property type="protein sequence ID" value="GBP13591.1"/>
    <property type="molecule type" value="Genomic_DNA"/>
</dbReference>
<sequence length="108" mass="12008">MVRLHTRPSPWTKHNVNMEKLSGCQFYQYPSFVKALGLLAFSPQISFTNNRLCLGGLLCLSNGREYCQPKVASYRGGPRWPGPDEVGGCMLTLAVYMMTTSETNSLVS</sequence>
<dbReference type="AlphaFoldDB" id="A0A4C1TJX2"/>
<gene>
    <name evidence="1" type="ORF">EVAR_6934_1</name>
</gene>
<proteinExistence type="predicted"/>
<dbReference type="Proteomes" id="UP000299102">
    <property type="component" value="Unassembled WGS sequence"/>
</dbReference>
<accession>A0A4C1TJX2</accession>
<keyword evidence="2" id="KW-1185">Reference proteome</keyword>
<organism evidence="1 2">
    <name type="scientific">Eumeta variegata</name>
    <name type="common">Bagworm moth</name>
    <name type="synonym">Eumeta japonica</name>
    <dbReference type="NCBI Taxonomy" id="151549"/>
    <lineage>
        <taxon>Eukaryota</taxon>
        <taxon>Metazoa</taxon>
        <taxon>Ecdysozoa</taxon>
        <taxon>Arthropoda</taxon>
        <taxon>Hexapoda</taxon>
        <taxon>Insecta</taxon>
        <taxon>Pterygota</taxon>
        <taxon>Neoptera</taxon>
        <taxon>Endopterygota</taxon>
        <taxon>Lepidoptera</taxon>
        <taxon>Glossata</taxon>
        <taxon>Ditrysia</taxon>
        <taxon>Tineoidea</taxon>
        <taxon>Psychidae</taxon>
        <taxon>Oiketicinae</taxon>
        <taxon>Eumeta</taxon>
    </lineage>
</organism>
<name>A0A4C1TJX2_EUMVA</name>
<protein>
    <submittedName>
        <fullName evidence="1">Uncharacterized protein</fullName>
    </submittedName>
</protein>
<comment type="caution">
    <text evidence="1">The sequence shown here is derived from an EMBL/GenBank/DDBJ whole genome shotgun (WGS) entry which is preliminary data.</text>
</comment>